<proteinExistence type="predicted"/>
<sequence length="84" mass="9032">MKTKLTLLFGFGLGYFLGARAGRNRYHQICKIANKVWNTPVVQGGVGAVSDFASDRYDDVRELVGDKVGAAIAGKKNSAKKTAN</sequence>
<evidence type="ECO:0008006" key="3">
    <source>
        <dbReference type="Google" id="ProtNLM"/>
    </source>
</evidence>
<keyword evidence="2" id="KW-1185">Reference proteome</keyword>
<name>A0A840DHV4_9MICO</name>
<gene>
    <name evidence="1" type="ORF">F5897_000340</name>
</gene>
<evidence type="ECO:0000313" key="2">
    <source>
        <dbReference type="Proteomes" id="UP000571183"/>
    </source>
</evidence>
<comment type="caution">
    <text evidence="1">The sequence shown here is derived from an EMBL/GenBank/DDBJ whole genome shotgun (WGS) entry which is preliminary data.</text>
</comment>
<organism evidence="1 2">
    <name type="scientific">Canibacter oris</name>
    <dbReference type="NCBI Taxonomy" id="1365628"/>
    <lineage>
        <taxon>Bacteria</taxon>
        <taxon>Bacillati</taxon>
        <taxon>Actinomycetota</taxon>
        <taxon>Actinomycetes</taxon>
        <taxon>Micrococcales</taxon>
        <taxon>Microbacteriaceae</taxon>
        <taxon>Canibacter</taxon>
    </lineage>
</organism>
<dbReference type="Proteomes" id="UP000571183">
    <property type="component" value="Unassembled WGS sequence"/>
</dbReference>
<dbReference type="RefSeq" id="WP_124824958.1">
    <property type="nucleotide sequence ID" value="NZ_JACIFD010000003.1"/>
</dbReference>
<accession>A0A840DHV4</accession>
<protein>
    <recommendedName>
        <fullName evidence="3">YtxH domain-containing protein</fullName>
    </recommendedName>
</protein>
<evidence type="ECO:0000313" key="1">
    <source>
        <dbReference type="EMBL" id="MBB4071052.1"/>
    </source>
</evidence>
<dbReference type="AlphaFoldDB" id="A0A840DHV4"/>
<reference evidence="1" key="1">
    <citation type="submission" date="2020-08" db="EMBL/GenBank/DDBJ databases">
        <title>Sequencing the genomes of 1000 actinobacteria strains.</title>
        <authorList>
            <person name="Klenk H.-P."/>
        </authorList>
    </citation>
    <scope>NUCLEOTIDE SEQUENCE [LARGE SCALE GENOMIC DNA]</scope>
    <source>
        <strain evidence="1">DSM 27064</strain>
    </source>
</reference>
<dbReference type="EMBL" id="JACIFD010000003">
    <property type="protein sequence ID" value="MBB4071052.1"/>
    <property type="molecule type" value="Genomic_DNA"/>
</dbReference>